<dbReference type="Gene3D" id="3.30.300.30">
    <property type="match status" value="1"/>
</dbReference>
<organism evidence="5 6">
    <name type="scientific">Aureobasidium pullulans</name>
    <name type="common">Black yeast</name>
    <name type="synonym">Pullularia pullulans</name>
    <dbReference type="NCBI Taxonomy" id="5580"/>
    <lineage>
        <taxon>Eukaryota</taxon>
        <taxon>Fungi</taxon>
        <taxon>Dikarya</taxon>
        <taxon>Ascomycota</taxon>
        <taxon>Pezizomycotina</taxon>
        <taxon>Dothideomycetes</taxon>
        <taxon>Dothideomycetidae</taxon>
        <taxon>Dothideales</taxon>
        <taxon>Saccotheciaceae</taxon>
        <taxon>Aureobasidium</taxon>
    </lineage>
</organism>
<dbReference type="InterPro" id="IPR025110">
    <property type="entry name" value="AMP-bd_C"/>
</dbReference>
<dbReference type="PROSITE" id="PS00455">
    <property type="entry name" value="AMP_BINDING"/>
    <property type="match status" value="1"/>
</dbReference>
<dbReference type="SUPFAM" id="SSF56801">
    <property type="entry name" value="Acetyl-CoA synthetase-like"/>
    <property type="match status" value="1"/>
</dbReference>
<evidence type="ECO:0000256" key="2">
    <source>
        <dbReference type="ARBA" id="ARBA00022598"/>
    </source>
</evidence>
<accession>A0ABR0TND3</accession>
<proteinExistence type="inferred from homology"/>
<dbReference type="PANTHER" id="PTHR24096:SF149">
    <property type="entry name" value="AMP-BINDING DOMAIN-CONTAINING PROTEIN-RELATED"/>
    <property type="match status" value="1"/>
</dbReference>
<name>A0ABR0TND3_AURPU</name>
<reference evidence="5 6" key="1">
    <citation type="submission" date="2023-11" db="EMBL/GenBank/DDBJ databases">
        <title>Draft genome sequence and annotation of the polyextremotolerant black yeast-like fungus Aureobasidium pullulans NRRL 62042.</title>
        <authorList>
            <person name="Dielentheis-Frenken M.R.E."/>
            <person name="Wibberg D."/>
            <person name="Blank L.M."/>
            <person name="Tiso T."/>
        </authorList>
    </citation>
    <scope>NUCLEOTIDE SEQUENCE [LARGE SCALE GENOMIC DNA]</scope>
    <source>
        <strain evidence="5 6">NRRL 62042</strain>
    </source>
</reference>
<dbReference type="Pfam" id="PF13193">
    <property type="entry name" value="AMP-binding_C"/>
    <property type="match status" value="1"/>
</dbReference>
<evidence type="ECO:0000259" key="4">
    <source>
        <dbReference type="Pfam" id="PF13193"/>
    </source>
</evidence>
<keyword evidence="2" id="KW-0436">Ligase</keyword>
<dbReference type="InterPro" id="IPR042099">
    <property type="entry name" value="ANL_N_sf"/>
</dbReference>
<evidence type="ECO:0008006" key="7">
    <source>
        <dbReference type="Google" id="ProtNLM"/>
    </source>
</evidence>
<evidence type="ECO:0000256" key="1">
    <source>
        <dbReference type="ARBA" id="ARBA00006432"/>
    </source>
</evidence>
<dbReference type="InterPro" id="IPR020845">
    <property type="entry name" value="AMP-binding_CS"/>
</dbReference>
<feature type="domain" description="AMP-dependent synthetase/ligase" evidence="3">
    <location>
        <begin position="21"/>
        <end position="399"/>
    </location>
</feature>
<dbReference type="Proteomes" id="UP001341245">
    <property type="component" value="Unassembled WGS sequence"/>
</dbReference>
<sequence>MAVLDTVEPFPDVDIWSLLFEHQKAFPKDKTIYIDAATSRSKTFAEVKDEAAKFGTTLILEWQWEKDDVLAICTTNSIDVPALIWGTQYAAGVVAPLNPASTVEELTRQLIKTGARAMCTQPEFLGKAKSAALAAGMNPTQIFMIGCSDTLELDAGVRTFSEMCTAQRLILPRPPIEHPGERLAFLVFSSGTTGLPKAVKLTHRNVVSSLLMLSSAETELSFNGGPNNQGDCLLGFLPFFHVLGLMALVHLTLYKGLRLVVMQKFTLSGFCQAVQDYKITYAHVVPPVVLQLSKSSIVDEYDLSSIRMLACGAAPLSKELIASLWQRLSIKVVQGYGLSETCGGTHMQTWYEWQTKAGTIGRLLAHQTAKLISESGQKVPIGMTGELCIKGPNIFAGYLDDPQATAQCFTASGYFRTGDIGYQDESGNFYITDRLKELIKYNGFQVPPAELESILLGHSRVVDACVVAVDDHEHATQLPLACVVLRVGEGANKETANEIKEWVDSKVPHYKKLRGGVLFVKEVPRSATGKILRSLMKQEVRRQATQIKSRL</sequence>
<evidence type="ECO:0000313" key="6">
    <source>
        <dbReference type="Proteomes" id="UP001341245"/>
    </source>
</evidence>
<dbReference type="EMBL" id="JASGXD010000004">
    <property type="protein sequence ID" value="KAK6005958.1"/>
    <property type="molecule type" value="Genomic_DNA"/>
</dbReference>
<comment type="similarity">
    <text evidence="1">Belongs to the ATP-dependent AMP-binding enzyme family.</text>
</comment>
<dbReference type="Pfam" id="PF00501">
    <property type="entry name" value="AMP-binding"/>
    <property type="match status" value="1"/>
</dbReference>
<dbReference type="InterPro" id="IPR000873">
    <property type="entry name" value="AMP-dep_synth/lig_dom"/>
</dbReference>
<evidence type="ECO:0000313" key="5">
    <source>
        <dbReference type="EMBL" id="KAK6005958.1"/>
    </source>
</evidence>
<protein>
    <recommendedName>
        <fullName evidence="7">Acetyl-CoA synthetase-like protein</fullName>
    </recommendedName>
</protein>
<keyword evidence="6" id="KW-1185">Reference proteome</keyword>
<evidence type="ECO:0000259" key="3">
    <source>
        <dbReference type="Pfam" id="PF00501"/>
    </source>
</evidence>
<comment type="caution">
    <text evidence="5">The sequence shown here is derived from an EMBL/GenBank/DDBJ whole genome shotgun (WGS) entry which is preliminary data.</text>
</comment>
<dbReference type="Gene3D" id="3.40.50.12780">
    <property type="entry name" value="N-terminal domain of ligase-like"/>
    <property type="match status" value="1"/>
</dbReference>
<dbReference type="InterPro" id="IPR045851">
    <property type="entry name" value="AMP-bd_C_sf"/>
</dbReference>
<dbReference type="CDD" id="cd05911">
    <property type="entry name" value="Firefly_Luc_like"/>
    <property type="match status" value="1"/>
</dbReference>
<gene>
    <name evidence="5" type="ORF">QM012_006368</name>
</gene>
<feature type="domain" description="AMP-binding enzyme C-terminal" evidence="4">
    <location>
        <begin position="450"/>
        <end position="530"/>
    </location>
</feature>
<dbReference type="PANTHER" id="PTHR24096">
    <property type="entry name" value="LONG-CHAIN-FATTY-ACID--COA LIGASE"/>
    <property type="match status" value="1"/>
</dbReference>